<dbReference type="RefSeq" id="WP_179566459.1">
    <property type="nucleotide sequence ID" value="NZ_JACBZY010000001.1"/>
</dbReference>
<reference evidence="2 3" key="1">
    <citation type="submission" date="2020-07" db="EMBL/GenBank/DDBJ databases">
        <title>Sequencing the genomes of 1000 actinobacteria strains.</title>
        <authorList>
            <person name="Klenk H.-P."/>
        </authorList>
    </citation>
    <scope>NUCLEOTIDE SEQUENCE [LARGE SCALE GENOMIC DNA]</scope>
    <source>
        <strain evidence="2 3">DSM 23141</strain>
    </source>
</reference>
<feature type="transmembrane region" description="Helical" evidence="1">
    <location>
        <begin position="130"/>
        <end position="151"/>
    </location>
</feature>
<feature type="transmembrane region" description="Helical" evidence="1">
    <location>
        <begin position="364"/>
        <end position="383"/>
    </location>
</feature>
<keyword evidence="1" id="KW-0472">Membrane</keyword>
<evidence type="ECO:0000313" key="3">
    <source>
        <dbReference type="Proteomes" id="UP000553888"/>
    </source>
</evidence>
<feature type="transmembrane region" description="Helical" evidence="1">
    <location>
        <begin position="340"/>
        <end position="358"/>
    </location>
</feature>
<dbReference type="AlphaFoldDB" id="A0A852YNE1"/>
<feature type="transmembrane region" description="Helical" evidence="1">
    <location>
        <begin position="188"/>
        <end position="211"/>
    </location>
</feature>
<accession>A0A852YNE1</accession>
<dbReference type="Proteomes" id="UP000553888">
    <property type="component" value="Unassembled WGS sequence"/>
</dbReference>
<feature type="transmembrane region" description="Helical" evidence="1">
    <location>
        <begin position="223"/>
        <end position="242"/>
    </location>
</feature>
<comment type="caution">
    <text evidence="2">The sequence shown here is derived from an EMBL/GenBank/DDBJ whole genome shotgun (WGS) entry which is preliminary data.</text>
</comment>
<gene>
    <name evidence="2" type="ORF">BJ979_001361</name>
</gene>
<sequence>MTDAAARLPASASSSARSTTHRRDLVRSWAPRIALAALAVVAFALHFRPWEVAFLEEWPIAELWDKVGLGGTIDNYAQWSLSRPLHLVLTLVGLAIGGGSPAGIFAVMGVVAAATAALTVWALRPLSRSPWVSLAVAAFVALHPLFPGGYLQRFLPAQTAVLTFVVAAGFLIRWLLDGRRRWMAATFAVLIAGLCVYPGTAAAAPLLAVAVALSIPSSWRRRIVAVVVVVAASALMTVYSLVITKLIAPGGETYEAGNIAQGGVHGPRDFVERIGSTLIGSGLTVVAAVIAVAALGAVLALSGAVPHPVGWLITATALVSPLCTVVFFGNVAWLADIDRIEYATSLGLTAALMLWPIGMSGLRLRPLAVIAAVVILVSVVGGVRGVRHWQPYIALQHQLFQELKPAVEQAHGDEIVVVVDHSGTFGAIYTLPQHYISSASHIMNDDATPVWLCYEKGDPVTGGSTLCATADTGRDPRFVSSYDLPGGEVDIYIGKPESDD</sequence>
<evidence type="ECO:0008006" key="4">
    <source>
        <dbReference type="Google" id="ProtNLM"/>
    </source>
</evidence>
<dbReference type="EMBL" id="JACBZY010000001">
    <property type="protein sequence ID" value="NYG98735.1"/>
    <property type="molecule type" value="Genomic_DNA"/>
</dbReference>
<keyword evidence="3" id="KW-1185">Reference proteome</keyword>
<keyword evidence="1" id="KW-1133">Transmembrane helix</keyword>
<organism evidence="2 3">
    <name type="scientific">Schumannella luteola</name>
    <dbReference type="NCBI Taxonomy" id="472059"/>
    <lineage>
        <taxon>Bacteria</taxon>
        <taxon>Bacillati</taxon>
        <taxon>Actinomycetota</taxon>
        <taxon>Actinomycetes</taxon>
        <taxon>Micrococcales</taxon>
        <taxon>Microbacteriaceae</taxon>
        <taxon>Schumannella</taxon>
    </lineage>
</organism>
<feature type="transmembrane region" description="Helical" evidence="1">
    <location>
        <begin position="278"/>
        <end position="305"/>
    </location>
</feature>
<feature type="transmembrane region" description="Helical" evidence="1">
    <location>
        <begin position="102"/>
        <end position="123"/>
    </location>
</feature>
<proteinExistence type="predicted"/>
<keyword evidence="1" id="KW-0812">Transmembrane</keyword>
<evidence type="ECO:0000313" key="2">
    <source>
        <dbReference type="EMBL" id="NYG98735.1"/>
    </source>
</evidence>
<feature type="transmembrane region" description="Helical" evidence="1">
    <location>
        <begin position="311"/>
        <end position="333"/>
    </location>
</feature>
<protein>
    <recommendedName>
        <fullName evidence="4">Glycosyltransferase RgtA/B/C/D-like domain-containing protein</fullName>
    </recommendedName>
</protein>
<feature type="transmembrane region" description="Helical" evidence="1">
    <location>
        <begin position="157"/>
        <end position="176"/>
    </location>
</feature>
<evidence type="ECO:0000256" key="1">
    <source>
        <dbReference type="SAM" id="Phobius"/>
    </source>
</evidence>
<name>A0A852YNE1_9MICO</name>
<feature type="transmembrane region" description="Helical" evidence="1">
    <location>
        <begin position="29"/>
        <end position="47"/>
    </location>
</feature>